<evidence type="ECO:0000259" key="20">
    <source>
        <dbReference type="Pfam" id="PF14824"/>
    </source>
</evidence>
<dbReference type="EC" id="1.3.1.76" evidence="15"/>
<evidence type="ECO:0000256" key="3">
    <source>
        <dbReference type="ARBA" id="ARBA00022573"/>
    </source>
</evidence>
<feature type="binding site" evidence="15">
    <location>
        <position position="382"/>
    </location>
    <ligand>
        <name>S-adenosyl-L-methionine</name>
        <dbReference type="ChEBI" id="CHEBI:59789"/>
    </ligand>
</feature>
<evidence type="ECO:0000256" key="13">
    <source>
        <dbReference type="ARBA" id="ARBA00047561"/>
    </source>
</evidence>
<dbReference type="PANTHER" id="PTHR45790:SF1">
    <property type="entry name" value="SIROHEME SYNTHASE"/>
    <property type="match status" value="1"/>
</dbReference>
<feature type="binding site" evidence="15">
    <location>
        <begin position="330"/>
        <end position="331"/>
    </location>
    <ligand>
        <name>S-adenosyl-L-methionine</name>
        <dbReference type="ChEBI" id="CHEBI:59789"/>
    </ligand>
</feature>
<feature type="binding site" evidence="15">
    <location>
        <begin position="22"/>
        <end position="23"/>
    </location>
    <ligand>
        <name>NAD(+)</name>
        <dbReference type="ChEBI" id="CHEBI:57540"/>
    </ligand>
</feature>
<keyword evidence="8 15" id="KW-0520">NAD</keyword>
<feature type="domain" description="Tetrapyrrole methylase" evidence="18">
    <location>
        <begin position="217"/>
        <end position="426"/>
    </location>
</feature>
<dbReference type="Gene3D" id="3.40.50.720">
    <property type="entry name" value="NAD(P)-binding Rossmann-like Domain"/>
    <property type="match status" value="1"/>
</dbReference>
<dbReference type="SUPFAM" id="SSF53790">
    <property type="entry name" value="Tetrapyrrole methylase"/>
    <property type="match status" value="1"/>
</dbReference>
<protein>
    <recommendedName>
        <fullName evidence="15">Siroheme synthase</fullName>
    </recommendedName>
    <domain>
        <recommendedName>
            <fullName evidence="15">Uroporphyrinogen-III C-methyltransferase</fullName>
            <shortName evidence="15">Urogen III methylase</shortName>
            <ecNumber evidence="15">2.1.1.107</ecNumber>
        </recommendedName>
        <alternativeName>
            <fullName evidence="15">SUMT</fullName>
        </alternativeName>
        <alternativeName>
            <fullName evidence="15">Uroporphyrinogen III methylase</fullName>
            <shortName evidence="15">UROM</shortName>
        </alternativeName>
    </domain>
    <domain>
        <recommendedName>
            <fullName evidence="15">Precorrin-2 dehydrogenase</fullName>
            <ecNumber evidence="15">1.3.1.76</ecNumber>
        </recommendedName>
    </domain>
    <domain>
        <recommendedName>
            <fullName evidence="15">Sirohydrochlorin ferrochelatase</fullName>
            <ecNumber evidence="15">4.99.1.4</ecNumber>
        </recommendedName>
    </domain>
</protein>
<dbReference type="InterPro" id="IPR014776">
    <property type="entry name" value="4pyrrole_Mease_sub2"/>
</dbReference>
<keyword evidence="4 15" id="KW-0489">Methyltransferase</keyword>
<feature type="modified residue" description="Phosphoserine" evidence="15">
    <location>
        <position position="128"/>
    </location>
</feature>
<dbReference type="SUPFAM" id="SSF51735">
    <property type="entry name" value="NAD(P)-binding Rossmann-fold domains"/>
    <property type="match status" value="1"/>
</dbReference>
<comment type="catalytic activity">
    <reaction evidence="13 15">
        <text>precorrin-2 + NAD(+) = sirohydrochlorin + NADH + 2 H(+)</text>
        <dbReference type="Rhea" id="RHEA:15613"/>
        <dbReference type="ChEBI" id="CHEBI:15378"/>
        <dbReference type="ChEBI" id="CHEBI:57540"/>
        <dbReference type="ChEBI" id="CHEBI:57945"/>
        <dbReference type="ChEBI" id="CHEBI:58351"/>
        <dbReference type="ChEBI" id="CHEBI:58827"/>
        <dbReference type="EC" id="1.3.1.76"/>
    </reaction>
</comment>
<feature type="binding site" evidence="15">
    <location>
        <position position="411"/>
    </location>
    <ligand>
        <name>S-adenosyl-L-methionine</name>
        <dbReference type="ChEBI" id="CHEBI:59789"/>
    </ligand>
</feature>
<dbReference type="GO" id="GO:0043115">
    <property type="term" value="F:precorrin-2 dehydrogenase activity"/>
    <property type="evidence" value="ECO:0007669"/>
    <property type="project" value="UniProtKB-UniRule"/>
</dbReference>
<evidence type="ECO:0000256" key="10">
    <source>
        <dbReference type="ARBA" id="ARBA00023244"/>
    </source>
</evidence>
<evidence type="ECO:0000256" key="8">
    <source>
        <dbReference type="ARBA" id="ARBA00023027"/>
    </source>
</evidence>
<dbReference type="Gene3D" id="1.10.8.210">
    <property type="entry name" value="Sirohaem synthase, dimerisation domain"/>
    <property type="match status" value="1"/>
</dbReference>
<dbReference type="PROSITE" id="PS00840">
    <property type="entry name" value="SUMT_2"/>
    <property type="match status" value="1"/>
</dbReference>
<dbReference type="EC" id="4.99.1.4" evidence="15"/>
<dbReference type="KEGG" id="pxi:J5O05_11690"/>
<evidence type="ECO:0000259" key="18">
    <source>
        <dbReference type="Pfam" id="PF00590"/>
    </source>
</evidence>
<feature type="binding site" evidence="15">
    <location>
        <position position="305"/>
    </location>
    <ligand>
        <name>S-adenosyl-L-methionine</name>
        <dbReference type="ChEBI" id="CHEBI:59789"/>
    </ligand>
</feature>
<keyword evidence="22" id="KW-1185">Reference proteome</keyword>
<dbReference type="InterPro" id="IPR036291">
    <property type="entry name" value="NAD(P)-bd_dom_sf"/>
</dbReference>
<comment type="pathway">
    <text evidence="12 15">Porphyrin-containing compound metabolism; siroheme biosynthesis; precorrin-2 from uroporphyrinogen III: step 1/1.</text>
</comment>
<feature type="region of interest" description="Precorrin-2 dehydrogenase / sirohydrochlorin ferrochelatase" evidence="15">
    <location>
        <begin position="1"/>
        <end position="203"/>
    </location>
</feature>
<dbReference type="GO" id="GO:0004851">
    <property type="term" value="F:uroporphyrin-III C-methyltransferase activity"/>
    <property type="evidence" value="ECO:0007669"/>
    <property type="project" value="UniProtKB-UniRule"/>
</dbReference>
<dbReference type="SUPFAM" id="SSF75615">
    <property type="entry name" value="Siroheme synthase middle domains-like"/>
    <property type="match status" value="1"/>
</dbReference>
<accession>A0A975DF28</accession>
<comment type="pathway">
    <text evidence="15">Porphyrin-containing compound metabolism; siroheme biosynthesis; siroheme from sirohydrochlorin: step 1/1.</text>
</comment>
<reference evidence="21" key="1">
    <citation type="submission" date="2021-03" db="EMBL/GenBank/DDBJ databases">
        <title>Complete Genome of Pseudoalteromonas xiamenensis STKMTI.2, a new potential marine bacterium producing anti-Vibrio compounds.</title>
        <authorList>
            <person name="Handayani D.P."/>
            <person name="Isnansetyo A."/>
            <person name="Istiqomah I."/>
            <person name="Jumina J."/>
        </authorList>
    </citation>
    <scope>NUCLEOTIDE SEQUENCE</scope>
    <source>
        <strain evidence="21">STKMTI.2</strain>
    </source>
</reference>
<dbReference type="InterPro" id="IPR014777">
    <property type="entry name" value="4pyrrole_Mease_sub1"/>
</dbReference>
<comment type="pathway">
    <text evidence="15">Cofactor biosynthesis; adenosylcobalamin biosynthesis; sirohydrochlorin from precorrin-2: step 1/1.</text>
</comment>
<dbReference type="GO" id="GO:0009236">
    <property type="term" value="P:cobalamin biosynthetic process"/>
    <property type="evidence" value="ECO:0007669"/>
    <property type="project" value="UniProtKB-UniRule"/>
</dbReference>
<feature type="region of interest" description="Uroporphyrinogen-III C-methyltransferase" evidence="15">
    <location>
        <begin position="215"/>
        <end position="480"/>
    </location>
</feature>
<evidence type="ECO:0000256" key="14">
    <source>
        <dbReference type="ARBA" id="ARBA00060548"/>
    </source>
</evidence>
<proteinExistence type="inferred from homology"/>
<feature type="binding site" evidence="15">
    <location>
        <position position="224"/>
    </location>
    <ligand>
        <name>S-adenosyl-L-methionine</name>
        <dbReference type="ChEBI" id="CHEBI:59789"/>
    </ligand>
</feature>
<dbReference type="AlphaFoldDB" id="A0A975DF28"/>
<keyword evidence="5 15" id="KW-0808">Transferase</keyword>
<evidence type="ECO:0000313" key="22">
    <source>
        <dbReference type="Proteomes" id="UP000664904"/>
    </source>
</evidence>
<dbReference type="FunFam" id="3.30.160.110:FF:000001">
    <property type="entry name" value="Siroheme synthase"/>
    <property type="match status" value="1"/>
</dbReference>
<evidence type="ECO:0000256" key="7">
    <source>
        <dbReference type="ARBA" id="ARBA00023002"/>
    </source>
</evidence>
<dbReference type="PIRSF" id="PIRSF036426">
    <property type="entry name" value="Sirohaem_synth"/>
    <property type="match status" value="1"/>
</dbReference>
<dbReference type="NCBIfam" id="NF007922">
    <property type="entry name" value="PRK10637.1"/>
    <property type="match status" value="1"/>
</dbReference>
<dbReference type="InterPro" id="IPR019478">
    <property type="entry name" value="Sirohaem_synthase_dimer_dom"/>
</dbReference>
<dbReference type="NCBIfam" id="TIGR01469">
    <property type="entry name" value="cobA_cysG_Cterm"/>
    <property type="match status" value="1"/>
</dbReference>
<comment type="catalytic activity">
    <reaction evidence="15">
        <text>siroheme + 2 H(+) = sirohydrochlorin + Fe(2+)</text>
        <dbReference type="Rhea" id="RHEA:24360"/>
        <dbReference type="ChEBI" id="CHEBI:15378"/>
        <dbReference type="ChEBI" id="CHEBI:29033"/>
        <dbReference type="ChEBI" id="CHEBI:58351"/>
        <dbReference type="ChEBI" id="CHEBI:60052"/>
        <dbReference type="EC" id="4.99.1.4"/>
    </reaction>
</comment>
<evidence type="ECO:0000256" key="9">
    <source>
        <dbReference type="ARBA" id="ARBA00023239"/>
    </source>
</evidence>
<dbReference type="InterPro" id="IPR028281">
    <property type="entry name" value="Sirohaem_synthase_central"/>
</dbReference>
<evidence type="ECO:0000256" key="5">
    <source>
        <dbReference type="ARBA" id="ARBA00022679"/>
    </source>
</evidence>
<dbReference type="InterPro" id="IPR035996">
    <property type="entry name" value="4pyrrol_Methylase_sf"/>
</dbReference>
<dbReference type="HAMAP" id="MF_01646">
    <property type="entry name" value="Siroheme_synth"/>
    <property type="match status" value="1"/>
</dbReference>
<dbReference type="InterPro" id="IPR006367">
    <property type="entry name" value="Sirohaem_synthase_N"/>
</dbReference>
<keyword evidence="15" id="KW-0597">Phosphoprotein</keyword>
<dbReference type="Pfam" id="PF13241">
    <property type="entry name" value="NAD_binding_7"/>
    <property type="match status" value="1"/>
</dbReference>
<evidence type="ECO:0000256" key="12">
    <source>
        <dbReference type="ARBA" id="ARBA00025705"/>
    </source>
</evidence>
<dbReference type="InterPro" id="IPR037115">
    <property type="entry name" value="Sirohaem_synt_dimer_dom_sf"/>
</dbReference>
<evidence type="ECO:0000256" key="6">
    <source>
        <dbReference type="ARBA" id="ARBA00022691"/>
    </source>
</evidence>
<evidence type="ECO:0000256" key="2">
    <source>
        <dbReference type="ARBA" id="ARBA00005879"/>
    </source>
</evidence>
<dbReference type="EMBL" id="CP072133">
    <property type="protein sequence ID" value="QTH70608.1"/>
    <property type="molecule type" value="Genomic_DNA"/>
</dbReference>
<dbReference type="GO" id="GO:0051287">
    <property type="term" value="F:NAD binding"/>
    <property type="evidence" value="ECO:0007669"/>
    <property type="project" value="InterPro"/>
</dbReference>
<evidence type="ECO:0000259" key="19">
    <source>
        <dbReference type="Pfam" id="PF10414"/>
    </source>
</evidence>
<dbReference type="EC" id="2.1.1.107" evidence="15"/>
<comment type="pathway">
    <text evidence="1 15">Porphyrin-containing compound metabolism; siroheme biosynthesis; sirohydrochlorin from precorrin-2: step 1/1.</text>
</comment>
<keyword evidence="11 15" id="KW-0511">Multifunctional enzyme</keyword>
<keyword evidence="10 15" id="KW-0627">Porphyrin biosynthesis</keyword>
<dbReference type="InterPro" id="IPR000878">
    <property type="entry name" value="4pyrrol_Mease"/>
</dbReference>
<comment type="similarity">
    <text evidence="15">In the N-terminal section; belongs to the precorrin-2 dehydrogenase / sirohydrochlorin ferrochelatase family.</text>
</comment>
<dbReference type="NCBIfam" id="NF004790">
    <property type="entry name" value="PRK06136.1"/>
    <property type="match status" value="1"/>
</dbReference>
<dbReference type="FunFam" id="3.30.950.10:FF:000001">
    <property type="entry name" value="Siroheme synthase"/>
    <property type="match status" value="1"/>
</dbReference>
<dbReference type="Pfam" id="PF10414">
    <property type="entry name" value="CysG_dimeriser"/>
    <property type="match status" value="1"/>
</dbReference>
<organism evidence="21 22">
    <name type="scientific">Pseudoalteromonas xiamenensis</name>
    <dbReference type="NCBI Taxonomy" id="882626"/>
    <lineage>
        <taxon>Bacteria</taxon>
        <taxon>Pseudomonadati</taxon>
        <taxon>Pseudomonadota</taxon>
        <taxon>Gammaproteobacteria</taxon>
        <taxon>Alteromonadales</taxon>
        <taxon>Pseudoalteromonadaceae</taxon>
        <taxon>Pseudoalteromonas</taxon>
    </lineage>
</organism>
<dbReference type="FunFam" id="3.40.1010.10:FF:000001">
    <property type="entry name" value="Siroheme synthase"/>
    <property type="match status" value="1"/>
</dbReference>
<dbReference type="InterPro" id="IPR003043">
    <property type="entry name" value="Uropor_MeTrfase_CS"/>
</dbReference>
<dbReference type="GO" id="GO:0032259">
    <property type="term" value="P:methylation"/>
    <property type="evidence" value="ECO:0007669"/>
    <property type="project" value="UniProtKB-KW"/>
</dbReference>
<evidence type="ECO:0000256" key="4">
    <source>
        <dbReference type="ARBA" id="ARBA00022603"/>
    </source>
</evidence>
<keyword evidence="9 15" id="KW-0456">Lyase</keyword>
<comment type="similarity">
    <text evidence="2 17">Belongs to the precorrin methyltransferase family.</text>
</comment>
<feature type="domain" description="Sirohaem synthase dimerisation" evidence="19">
    <location>
        <begin position="150"/>
        <end position="207"/>
    </location>
</feature>
<sequence>MQYLPIFTKLDNKPVVIIGGGEVAVRKARALLKANARLTLVAPSFDKAVYALQESFDITLIQATFDASQLHGAMLVIAATDDETVNQQVFNAADEMNIFVNVVDDQPKCSFIFPSIIDRSPITIAISSAGTAPVLARRLREKLETLVPQHIGPLAELVGRFRNTVKSRFSQLSDRRQFWEKVFDSAVVSDIQSGNTTDAETRLKSMLEAESKPEGEVYIVGAGPGDAELLTLKALQLMQQADVVVYDYLVSDEIMELVRRDAELICVGKRMGNHSVVQEDTNKLLVDLAHQGKKVCRIKGGDPFIYGRGGEEVQELAKHNVRYQIVPGITAAAGCSAYAGIPLTHRDHAQAIQFVTGHCKKDGNDLDWASLAKPNQTLAVYMGVVKSPDIQAKLIEHGRAETTPVAIVENGTRKNQRVFTTTLEQMASEIEAQHVQSPALLIIGEVAALHQELAWFGKTEQVSSFAQPITKVGQTDFRVA</sequence>
<dbReference type="Pfam" id="PF14824">
    <property type="entry name" value="Sirohm_synth_M"/>
    <property type="match status" value="1"/>
</dbReference>
<evidence type="ECO:0000256" key="16">
    <source>
        <dbReference type="PIRSR" id="PIRSR036426-1"/>
    </source>
</evidence>
<evidence type="ECO:0000256" key="1">
    <source>
        <dbReference type="ARBA" id="ARBA00005010"/>
    </source>
</evidence>
<dbReference type="InterPro" id="IPR006366">
    <property type="entry name" value="CobA/CysG_C"/>
</dbReference>
<gene>
    <name evidence="21" type="primary">cobA</name>
    <name evidence="15" type="synonym">cysG</name>
    <name evidence="21" type="ORF">J5O05_11690</name>
</gene>
<keyword evidence="6 15" id="KW-0949">S-adenosyl-L-methionine</keyword>
<name>A0A975DF28_9GAMM</name>
<feature type="active site" description="Proton acceptor" evidence="15 16">
    <location>
        <position position="247"/>
    </location>
</feature>
<evidence type="ECO:0000256" key="15">
    <source>
        <dbReference type="HAMAP-Rule" id="MF_01646"/>
    </source>
</evidence>
<comment type="function">
    <text evidence="15">Multifunctional enzyme that catalyzes the SAM-dependent methylations of uroporphyrinogen III at position C-2 and C-7 to form precorrin-2 via precorrin-1. Then it catalyzes the NAD-dependent ring dehydrogenation of precorrin-2 to yield sirohydrochlorin. Finally, it catalyzes the ferrochelation of sirohydrochlorin to yield siroheme.</text>
</comment>
<dbReference type="Gene3D" id="3.30.160.110">
    <property type="entry name" value="Siroheme synthase, domain 2"/>
    <property type="match status" value="1"/>
</dbReference>
<dbReference type="InterPro" id="IPR050161">
    <property type="entry name" value="Siro_Cobalamin_biosynth"/>
</dbReference>
<dbReference type="Proteomes" id="UP000664904">
    <property type="component" value="Chromosome"/>
</dbReference>
<dbReference type="GO" id="GO:0051266">
    <property type="term" value="F:sirohydrochlorin ferrochelatase activity"/>
    <property type="evidence" value="ECO:0007669"/>
    <property type="project" value="UniProtKB-EC"/>
</dbReference>
<comment type="similarity">
    <text evidence="15">In the C-terminal section; belongs to the precorrin methyltransferase family.</text>
</comment>
<evidence type="ECO:0000256" key="11">
    <source>
        <dbReference type="ARBA" id="ARBA00023268"/>
    </source>
</evidence>
<comment type="pathway">
    <text evidence="14 15">Cofactor biosynthesis; adenosylcobalamin biosynthesis; precorrin-2 from uroporphyrinogen III: step 1/1.</text>
</comment>
<dbReference type="GO" id="GO:0019354">
    <property type="term" value="P:siroheme biosynthetic process"/>
    <property type="evidence" value="ECO:0007669"/>
    <property type="project" value="UniProtKB-UniRule"/>
</dbReference>
<evidence type="ECO:0000256" key="17">
    <source>
        <dbReference type="RuleBase" id="RU003960"/>
    </source>
</evidence>
<dbReference type="PROSITE" id="PS00839">
    <property type="entry name" value="SUMT_1"/>
    <property type="match status" value="1"/>
</dbReference>
<dbReference type="PANTHER" id="PTHR45790">
    <property type="entry name" value="SIROHEME SYNTHASE-RELATED"/>
    <property type="match status" value="1"/>
</dbReference>
<dbReference type="InterPro" id="IPR012409">
    <property type="entry name" value="Sirohaem_synth"/>
</dbReference>
<dbReference type="Gene3D" id="3.40.1010.10">
    <property type="entry name" value="Cobalt-precorrin-4 Transmethylase, Domain 1"/>
    <property type="match status" value="1"/>
</dbReference>
<keyword evidence="7 15" id="KW-0560">Oxidoreductase</keyword>
<dbReference type="CDD" id="cd11642">
    <property type="entry name" value="SUMT"/>
    <property type="match status" value="1"/>
</dbReference>
<evidence type="ECO:0000313" key="21">
    <source>
        <dbReference type="EMBL" id="QTH70608.1"/>
    </source>
</evidence>
<comment type="catalytic activity">
    <reaction evidence="15">
        <text>uroporphyrinogen III + 2 S-adenosyl-L-methionine = precorrin-2 + 2 S-adenosyl-L-homocysteine + H(+)</text>
        <dbReference type="Rhea" id="RHEA:32459"/>
        <dbReference type="ChEBI" id="CHEBI:15378"/>
        <dbReference type="ChEBI" id="CHEBI:57308"/>
        <dbReference type="ChEBI" id="CHEBI:57856"/>
        <dbReference type="ChEBI" id="CHEBI:58827"/>
        <dbReference type="ChEBI" id="CHEBI:59789"/>
        <dbReference type="EC" id="2.1.1.107"/>
    </reaction>
</comment>
<dbReference type="Gene3D" id="3.30.950.10">
    <property type="entry name" value="Methyltransferase, Cobalt-precorrin-4 Transmethylase, Domain 2"/>
    <property type="match status" value="1"/>
</dbReference>
<feature type="domain" description="Siroheme synthase central" evidence="20">
    <location>
        <begin position="119"/>
        <end position="144"/>
    </location>
</feature>
<dbReference type="RefSeq" id="WP_208842197.1">
    <property type="nucleotide sequence ID" value="NZ_CP072133.1"/>
</dbReference>
<feature type="binding site" evidence="15">
    <location>
        <begin position="43"/>
        <end position="44"/>
    </location>
    <ligand>
        <name>NAD(+)</name>
        <dbReference type="ChEBI" id="CHEBI:57540"/>
    </ligand>
</feature>
<feature type="binding site" evidence="15">
    <location>
        <begin position="300"/>
        <end position="302"/>
    </location>
    <ligand>
        <name>S-adenosyl-L-methionine</name>
        <dbReference type="ChEBI" id="CHEBI:59789"/>
    </ligand>
</feature>
<feature type="active site" description="Proton donor" evidence="15 16">
    <location>
        <position position="269"/>
    </location>
</feature>
<dbReference type="Pfam" id="PF00590">
    <property type="entry name" value="TP_methylase"/>
    <property type="match status" value="1"/>
</dbReference>
<dbReference type="NCBIfam" id="TIGR01470">
    <property type="entry name" value="cysG_Nterm"/>
    <property type="match status" value="1"/>
</dbReference>
<keyword evidence="3 15" id="KW-0169">Cobalamin biosynthesis</keyword>